<protein>
    <submittedName>
        <fullName evidence="11">Mannosyltransferase complex subunit</fullName>
    </submittedName>
</protein>
<evidence type="ECO:0000256" key="6">
    <source>
        <dbReference type="ARBA" id="ARBA00023034"/>
    </source>
</evidence>
<proteinExistence type="inferred from homology"/>
<evidence type="ECO:0000256" key="1">
    <source>
        <dbReference type="ARBA" id="ARBA00004323"/>
    </source>
</evidence>
<dbReference type="GeneID" id="90072399"/>
<keyword evidence="5 10" id="KW-1133">Transmembrane helix</keyword>
<dbReference type="GO" id="GO:0005789">
    <property type="term" value="C:endoplasmic reticulum membrane"/>
    <property type="evidence" value="ECO:0007669"/>
    <property type="project" value="UniProtKB-SubCell"/>
</dbReference>
<dbReference type="AlphaFoldDB" id="A0AAV5QHK2"/>
<evidence type="ECO:0000256" key="7">
    <source>
        <dbReference type="ARBA" id="ARBA00023136"/>
    </source>
</evidence>
<dbReference type="RefSeq" id="XP_064851420.1">
    <property type="nucleotide sequence ID" value="XM_064995348.1"/>
</dbReference>
<dbReference type="InterPro" id="IPR029044">
    <property type="entry name" value="Nucleotide-diphossugar_trans"/>
</dbReference>
<keyword evidence="6" id="KW-0333">Golgi apparatus</keyword>
<dbReference type="EMBL" id="BTFZ01000002">
    <property type="protein sequence ID" value="GMM34420.1"/>
    <property type="molecule type" value="Genomic_DNA"/>
</dbReference>
<dbReference type="Proteomes" id="UP001360560">
    <property type="component" value="Unassembled WGS sequence"/>
</dbReference>
<comment type="subcellular location">
    <subcellularLocation>
        <location evidence="2">Endoplasmic reticulum membrane</location>
        <topology evidence="2">Single-pass type II membrane protein</topology>
    </subcellularLocation>
    <subcellularLocation>
        <location evidence="1">Golgi apparatus membrane</location>
        <topology evidence="1">Single-pass type II membrane protein</topology>
    </subcellularLocation>
</comment>
<keyword evidence="12" id="KW-1185">Reference proteome</keyword>
<evidence type="ECO:0000256" key="9">
    <source>
        <dbReference type="SAM" id="Coils"/>
    </source>
</evidence>
<evidence type="ECO:0000256" key="10">
    <source>
        <dbReference type="SAM" id="Phobius"/>
    </source>
</evidence>
<dbReference type="Pfam" id="PF03452">
    <property type="entry name" value="Anp1"/>
    <property type="match status" value="1"/>
</dbReference>
<dbReference type="PANTHER" id="PTHR43083:SF6">
    <property type="entry name" value="MANNAN POLYMERASE COMPLEXES SUBUNIT MNN9"/>
    <property type="match status" value="1"/>
</dbReference>
<evidence type="ECO:0000313" key="11">
    <source>
        <dbReference type="EMBL" id="GMM34420.1"/>
    </source>
</evidence>
<keyword evidence="7 10" id="KW-0472">Membrane</keyword>
<keyword evidence="3 10" id="KW-0812">Transmembrane</keyword>
<organism evidence="11 12">
    <name type="scientific">Saccharomycopsis crataegensis</name>
    <dbReference type="NCBI Taxonomy" id="43959"/>
    <lineage>
        <taxon>Eukaryota</taxon>
        <taxon>Fungi</taxon>
        <taxon>Dikarya</taxon>
        <taxon>Ascomycota</taxon>
        <taxon>Saccharomycotina</taxon>
        <taxon>Saccharomycetes</taxon>
        <taxon>Saccharomycopsidaceae</taxon>
        <taxon>Saccharomycopsis</taxon>
    </lineage>
</organism>
<dbReference type="SUPFAM" id="SSF53448">
    <property type="entry name" value="Nucleotide-diphospho-sugar transferases"/>
    <property type="match status" value="1"/>
</dbReference>
<sequence length="374" mass="42800">MAIVRSPLLRQIRRKPLHFLGPFTVIIVLALFILSPSTLSSISGFNSTKTKYNYTPKTGFFGSSSKNKNFQSNLPGNHISHYDLNKLKSTPRAAYNKERILVLSPISRFYNEYWANLLKLTYPRDAMELGFILPRTAEGDEALKKLEKAIKIVQTGPKDDRFAKITILRQDNDGLESQLEKDRHELSVQKERRKNMAIARNSLLFTSLSPYTSWVLWLDADIIESPPTLIQDLISHDKPVMSANVYQRYKNDKGQPDIRPYDFNNWVESEEGLRIAENMADDEIVVEGYAEIATYRPLMAHFYDKNGDVNTEMQLDGVGGGAVMVKADVHRDGAMFPPFPFYHLIETEGFAKMAKRLGYEVFGLPNYLVYHYNE</sequence>
<keyword evidence="11" id="KW-0328">Glycosyltransferase</keyword>
<dbReference type="PANTHER" id="PTHR43083">
    <property type="entry name" value="MANNAN POLYMERASE II"/>
    <property type="match status" value="1"/>
</dbReference>
<evidence type="ECO:0000256" key="8">
    <source>
        <dbReference type="ARBA" id="ARBA00037964"/>
    </source>
</evidence>
<keyword evidence="9" id="KW-0175">Coiled coil</keyword>
<comment type="caution">
    <text evidence="11">The sequence shown here is derived from an EMBL/GenBank/DDBJ whole genome shotgun (WGS) entry which is preliminary data.</text>
</comment>
<feature type="coiled-coil region" evidence="9">
    <location>
        <begin position="165"/>
        <end position="192"/>
    </location>
</feature>
<feature type="transmembrane region" description="Helical" evidence="10">
    <location>
        <begin position="20"/>
        <end position="39"/>
    </location>
</feature>
<evidence type="ECO:0000313" key="12">
    <source>
        <dbReference type="Proteomes" id="UP001360560"/>
    </source>
</evidence>
<keyword evidence="11" id="KW-0808">Transferase</keyword>
<dbReference type="InterPro" id="IPR052086">
    <property type="entry name" value="Mannan_Polymerase_Subunit"/>
</dbReference>
<dbReference type="FunFam" id="3.90.550.10:FF:000017">
    <property type="entry name" value="Mannan polymerase II complex ANP1 subunit"/>
    <property type="match status" value="1"/>
</dbReference>
<comment type="similarity">
    <text evidence="8">Belongs to the ANP1/MMN9/VAN1 family.</text>
</comment>
<evidence type="ECO:0000256" key="5">
    <source>
        <dbReference type="ARBA" id="ARBA00022989"/>
    </source>
</evidence>
<gene>
    <name evidence="11" type="ORF">DASC09_017450</name>
</gene>
<evidence type="ECO:0000256" key="4">
    <source>
        <dbReference type="ARBA" id="ARBA00022968"/>
    </source>
</evidence>
<dbReference type="GO" id="GO:0006487">
    <property type="term" value="P:protein N-linked glycosylation"/>
    <property type="evidence" value="ECO:0007669"/>
    <property type="project" value="UniProtKB-ARBA"/>
</dbReference>
<dbReference type="GO" id="GO:0000009">
    <property type="term" value="F:alpha-1,6-mannosyltransferase activity"/>
    <property type="evidence" value="ECO:0007669"/>
    <property type="project" value="TreeGrafter"/>
</dbReference>
<reference evidence="11 12" key="1">
    <citation type="journal article" date="2023" name="Elife">
        <title>Identification of key yeast species and microbe-microbe interactions impacting larval growth of Drosophila in the wild.</title>
        <authorList>
            <person name="Mure A."/>
            <person name="Sugiura Y."/>
            <person name="Maeda R."/>
            <person name="Honda K."/>
            <person name="Sakurai N."/>
            <person name="Takahashi Y."/>
            <person name="Watada M."/>
            <person name="Katoh T."/>
            <person name="Gotoh A."/>
            <person name="Gotoh Y."/>
            <person name="Taniguchi I."/>
            <person name="Nakamura K."/>
            <person name="Hayashi T."/>
            <person name="Katayama T."/>
            <person name="Uemura T."/>
            <person name="Hattori Y."/>
        </authorList>
    </citation>
    <scope>NUCLEOTIDE SEQUENCE [LARGE SCALE GENOMIC DNA]</scope>
    <source>
        <strain evidence="11 12">SC-9</strain>
    </source>
</reference>
<keyword evidence="4" id="KW-0735">Signal-anchor</keyword>
<dbReference type="Gene3D" id="3.90.550.10">
    <property type="entry name" value="Spore Coat Polysaccharide Biosynthesis Protein SpsA, Chain A"/>
    <property type="match status" value="1"/>
</dbReference>
<dbReference type="GO" id="GO:0000032">
    <property type="term" value="P:cell wall mannoprotein biosynthetic process"/>
    <property type="evidence" value="ECO:0007669"/>
    <property type="project" value="TreeGrafter"/>
</dbReference>
<dbReference type="GO" id="GO:0000136">
    <property type="term" value="C:mannan polymerase complex"/>
    <property type="evidence" value="ECO:0007669"/>
    <property type="project" value="TreeGrafter"/>
</dbReference>
<name>A0AAV5QHK2_9ASCO</name>
<accession>A0AAV5QHK2</accession>
<evidence type="ECO:0000256" key="3">
    <source>
        <dbReference type="ARBA" id="ARBA00022692"/>
    </source>
</evidence>
<evidence type="ECO:0000256" key="2">
    <source>
        <dbReference type="ARBA" id="ARBA00004648"/>
    </source>
</evidence>